<accession>A0A147EVX5</accession>
<proteinExistence type="predicted"/>
<evidence type="ECO:0000313" key="3">
    <source>
        <dbReference type="Proteomes" id="UP000075025"/>
    </source>
</evidence>
<reference evidence="2 3" key="1">
    <citation type="journal article" date="2016" name="Front. Microbiol.">
        <title>Genomic Resource of Rice Seed Associated Bacteria.</title>
        <authorList>
            <person name="Midha S."/>
            <person name="Bansal K."/>
            <person name="Sharma S."/>
            <person name="Kumar N."/>
            <person name="Patil P.P."/>
            <person name="Chaudhry V."/>
            <person name="Patil P.B."/>
        </authorList>
    </citation>
    <scope>NUCLEOTIDE SEQUENCE [LARGE SCALE GENOMIC DNA]</scope>
    <source>
        <strain evidence="2 3">NS220</strain>
    </source>
</reference>
<evidence type="ECO:0000256" key="1">
    <source>
        <dbReference type="SAM" id="SignalP"/>
    </source>
</evidence>
<feature type="chain" id="PRO_5007544713" evidence="1">
    <location>
        <begin position="29"/>
        <end position="105"/>
    </location>
</feature>
<evidence type="ECO:0000313" key="2">
    <source>
        <dbReference type="EMBL" id="KTR93792.1"/>
    </source>
</evidence>
<protein>
    <submittedName>
        <fullName evidence="2">Uncharacterized protein</fullName>
    </submittedName>
</protein>
<dbReference type="Proteomes" id="UP000075025">
    <property type="component" value="Unassembled WGS sequence"/>
</dbReference>
<dbReference type="EMBL" id="LDRT01000072">
    <property type="protein sequence ID" value="KTR93792.1"/>
    <property type="molecule type" value="Genomic_DNA"/>
</dbReference>
<name>A0A147EVX5_MICTE</name>
<organism evidence="2 3">
    <name type="scientific">Microbacterium testaceum</name>
    <name type="common">Aureobacterium testaceum</name>
    <name type="synonym">Brevibacterium testaceum</name>
    <dbReference type="NCBI Taxonomy" id="2033"/>
    <lineage>
        <taxon>Bacteria</taxon>
        <taxon>Bacillati</taxon>
        <taxon>Actinomycetota</taxon>
        <taxon>Actinomycetes</taxon>
        <taxon>Micrococcales</taxon>
        <taxon>Microbacteriaceae</taxon>
        <taxon>Microbacterium</taxon>
    </lineage>
</organism>
<comment type="caution">
    <text evidence="2">The sequence shown here is derived from an EMBL/GenBank/DDBJ whole genome shotgun (WGS) entry which is preliminary data.</text>
</comment>
<dbReference type="AlphaFoldDB" id="A0A147EVX5"/>
<gene>
    <name evidence="2" type="ORF">NS220_11145</name>
</gene>
<keyword evidence="1" id="KW-0732">Signal</keyword>
<dbReference type="PATRIC" id="fig|2033.6.peg.3465"/>
<feature type="signal peptide" evidence="1">
    <location>
        <begin position="1"/>
        <end position="28"/>
    </location>
</feature>
<sequence>MKKMMRTFLIALVVIGGSVLGVSAPASAATILGTPSFNTYCKTNVGSVWYPVTQSFSSPYYWRCTNSYTHALLSIDVNKACRQQFGNGAYGIVVANNPNGWRCTR</sequence>